<evidence type="ECO:0000256" key="1">
    <source>
        <dbReference type="SAM" id="Phobius"/>
    </source>
</evidence>
<feature type="transmembrane region" description="Helical" evidence="1">
    <location>
        <begin position="93"/>
        <end position="115"/>
    </location>
</feature>
<dbReference type="Proteomes" id="UP001054945">
    <property type="component" value="Unassembled WGS sequence"/>
</dbReference>
<reference evidence="3 4" key="1">
    <citation type="submission" date="2021-06" db="EMBL/GenBank/DDBJ databases">
        <title>Caerostris extrusa draft genome.</title>
        <authorList>
            <person name="Kono N."/>
            <person name="Arakawa K."/>
        </authorList>
    </citation>
    <scope>NUCLEOTIDE SEQUENCE [LARGE SCALE GENOMIC DNA]</scope>
</reference>
<sequence length="126" mass="13849">MSAAFPGLVGSFHVALVVLSCAPEETPQRPSMGIRGGRSKSDFCRGLPWRPGGGGKAIDPMLLEGGSECWPTAHVPRKLEIQIRAHFHLSPSIYLLIIYLYYIFATSLSSVAQAVHDKRKFYYAQA</sequence>
<feature type="chain" id="PRO_5043853795" description="Secreted protein" evidence="2">
    <location>
        <begin position="22"/>
        <end position="126"/>
    </location>
</feature>
<accession>A0AAV4XVY7</accession>
<gene>
    <name evidence="3" type="ORF">CEXT_223581</name>
</gene>
<evidence type="ECO:0000313" key="3">
    <source>
        <dbReference type="EMBL" id="GIY98483.1"/>
    </source>
</evidence>
<evidence type="ECO:0000313" key="4">
    <source>
        <dbReference type="Proteomes" id="UP001054945"/>
    </source>
</evidence>
<keyword evidence="2" id="KW-0732">Signal</keyword>
<organism evidence="3 4">
    <name type="scientific">Caerostris extrusa</name>
    <name type="common">Bark spider</name>
    <name type="synonym">Caerostris bankana</name>
    <dbReference type="NCBI Taxonomy" id="172846"/>
    <lineage>
        <taxon>Eukaryota</taxon>
        <taxon>Metazoa</taxon>
        <taxon>Ecdysozoa</taxon>
        <taxon>Arthropoda</taxon>
        <taxon>Chelicerata</taxon>
        <taxon>Arachnida</taxon>
        <taxon>Araneae</taxon>
        <taxon>Araneomorphae</taxon>
        <taxon>Entelegynae</taxon>
        <taxon>Araneoidea</taxon>
        <taxon>Araneidae</taxon>
        <taxon>Caerostris</taxon>
    </lineage>
</organism>
<keyword evidence="1" id="KW-0812">Transmembrane</keyword>
<protein>
    <recommendedName>
        <fullName evidence="5">Secreted protein</fullName>
    </recommendedName>
</protein>
<keyword evidence="1" id="KW-0472">Membrane</keyword>
<keyword evidence="4" id="KW-1185">Reference proteome</keyword>
<evidence type="ECO:0000256" key="2">
    <source>
        <dbReference type="SAM" id="SignalP"/>
    </source>
</evidence>
<dbReference type="EMBL" id="BPLR01000930">
    <property type="protein sequence ID" value="GIY98483.1"/>
    <property type="molecule type" value="Genomic_DNA"/>
</dbReference>
<dbReference type="AlphaFoldDB" id="A0AAV4XVY7"/>
<name>A0AAV4XVY7_CAEEX</name>
<comment type="caution">
    <text evidence="3">The sequence shown here is derived from an EMBL/GenBank/DDBJ whole genome shotgun (WGS) entry which is preliminary data.</text>
</comment>
<keyword evidence="1" id="KW-1133">Transmembrane helix</keyword>
<evidence type="ECO:0008006" key="5">
    <source>
        <dbReference type="Google" id="ProtNLM"/>
    </source>
</evidence>
<feature type="signal peptide" evidence="2">
    <location>
        <begin position="1"/>
        <end position="21"/>
    </location>
</feature>
<proteinExistence type="predicted"/>